<protein>
    <submittedName>
        <fullName evidence="1">Uncharacterized protein</fullName>
    </submittedName>
</protein>
<accession>A0A1Q8XFW1</accession>
<dbReference type="RefSeq" id="WP_075414114.1">
    <property type="nucleotide sequence ID" value="NZ_CAUQNZ010000038.1"/>
</dbReference>
<proteinExistence type="predicted"/>
<dbReference type="AlphaFoldDB" id="A0A1Q8XFW1"/>
<organism evidence="1 2">
    <name type="scientific">Actinomyces oris</name>
    <dbReference type="NCBI Taxonomy" id="544580"/>
    <lineage>
        <taxon>Bacteria</taxon>
        <taxon>Bacillati</taxon>
        <taxon>Actinomycetota</taxon>
        <taxon>Actinomycetes</taxon>
        <taxon>Actinomycetales</taxon>
        <taxon>Actinomycetaceae</taxon>
        <taxon>Actinomyces</taxon>
    </lineage>
</organism>
<sequence>MPLQTIQLTLLQQVQLVIAIEEQVKNLTRRVSNPGADPSTSAFLEDYQNLLRLVADVVAVQVEPPAPEATPCAA</sequence>
<evidence type="ECO:0000313" key="1">
    <source>
        <dbReference type="EMBL" id="OLO79174.1"/>
    </source>
</evidence>
<dbReference type="Proteomes" id="UP000186769">
    <property type="component" value="Unassembled WGS sequence"/>
</dbReference>
<comment type="caution">
    <text evidence="1">The sequence shown here is derived from an EMBL/GenBank/DDBJ whole genome shotgun (WGS) entry which is preliminary data.</text>
</comment>
<name>A0A1Q8XFW1_9ACTO</name>
<gene>
    <name evidence="1" type="ORF">BKH15_02740</name>
</gene>
<dbReference type="EMBL" id="MSKW01000005">
    <property type="protein sequence ID" value="OLO79174.1"/>
    <property type="molecule type" value="Genomic_DNA"/>
</dbReference>
<reference evidence="1 2" key="1">
    <citation type="submission" date="2016-12" db="EMBL/GenBank/DDBJ databases">
        <title>Genomic comparison of strains in the 'Actinomyces naeslundii' group.</title>
        <authorList>
            <person name="Mughal S.R."/>
            <person name="Do T."/>
            <person name="Gilbert S.C."/>
            <person name="Witherden E.A."/>
            <person name="Didelot X."/>
            <person name="Beighton D."/>
        </authorList>
    </citation>
    <scope>NUCLEOTIDE SEQUENCE [LARGE SCALE GENOMIC DNA]</scope>
    <source>
        <strain evidence="1 2">G53E</strain>
    </source>
</reference>
<evidence type="ECO:0000313" key="2">
    <source>
        <dbReference type="Proteomes" id="UP000186769"/>
    </source>
</evidence>